<gene>
    <name evidence="2" type="primary">Cep295_4</name>
    <name evidence="2" type="ORF">ATRCLA_R15504</name>
</gene>
<dbReference type="OrthoDB" id="9120473at2759"/>
<evidence type="ECO:0000313" key="2">
    <source>
        <dbReference type="EMBL" id="NXY17863.1"/>
    </source>
</evidence>
<feature type="non-terminal residue" evidence="2">
    <location>
        <position position="1"/>
    </location>
</feature>
<sequence>MLESMVADEKSVLIHPQEQAAKIRTEEAAKMNIEEERQKWNEKIEQQKQEQLALLKQIEEEKARLEADFLKIQMQSCLEEAKKKREEEEQGQLVQSHSLPSTDQQNQMEHETGSTAVSEVRTPRDDSQIQMIRNFQQRLLQQNR</sequence>
<feature type="non-terminal residue" evidence="2">
    <location>
        <position position="144"/>
    </location>
</feature>
<dbReference type="AlphaFoldDB" id="A0A852P0K1"/>
<feature type="region of interest" description="Disordered" evidence="1">
    <location>
        <begin position="81"/>
        <end position="128"/>
    </location>
</feature>
<dbReference type="Proteomes" id="UP000658642">
    <property type="component" value="Unassembled WGS sequence"/>
</dbReference>
<comment type="caution">
    <text evidence="2">The sequence shown here is derived from an EMBL/GenBank/DDBJ whole genome shotgun (WGS) entry which is preliminary data.</text>
</comment>
<evidence type="ECO:0000313" key="3">
    <source>
        <dbReference type="Proteomes" id="UP000658642"/>
    </source>
</evidence>
<dbReference type="EMBL" id="WBMZ01006345">
    <property type="protein sequence ID" value="NXY17863.1"/>
    <property type="molecule type" value="Genomic_DNA"/>
</dbReference>
<proteinExistence type="predicted"/>
<organism evidence="2 3">
    <name type="scientific">Atrichornis clamosus</name>
    <dbReference type="NCBI Taxonomy" id="449594"/>
    <lineage>
        <taxon>Eukaryota</taxon>
        <taxon>Metazoa</taxon>
        <taxon>Chordata</taxon>
        <taxon>Craniata</taxon>
        <taxon>Vertebrata</taxon>
        <taxon>Euteleostomi</taxon>
        <taxon>Archelosauria</taxon>
        <taxon>Archosauria</taxon>
        <taxon>Dinosauria</taxon>
        <taxon>Saurischia</taxon>
        <taxon>Theropoda</taxon>
        <taxon>Coelurosauria</taxon>
        <taxon>Aves</taxon>
        <taxon>Neognathae</taxon>
        <taxon>Neoaves</taxon>
        <taxon>Telluraves</taxon>
        <taxon>Australaves</taxon>
        <taxon>Passeriformes</taxon>
        <taxon>Menuridae</taxon>
        <taxon>Atrichornis</taxon>
    </lineage>
</organism>
<name>A0A852P0K1_9PASS</name>
<accession>A0A852P0K1</accession>
<keyword evidence="3" id="KW-1185">Reference proteome</keyword>
<evidence type="ECO:0000256" key="1">
    <source>
        <dbReference type="SAM" id="MobiDB-lite"/>
    </source>
</evidence>
<feature type="compositionally biased region" description="Polar residues" evidence="1">
    <location>
        <begin position="92"/>
        <end position="117"/>
    </location>
</feature>
<protein>
    <submittedName>
        <fullName evidence="2">CE295 protein</fullName>
    </submittedName>
</protein>
<reference evidence="2" key="1">
    <citation type="submission" date="2020-02" db="EMBL/GenBank/DDBJ databases">
        <title>Bird 10,000 Genomes (B10K) Project - Family phase.</title>
        <authorList>
            <person name="Zhang G."/>
        </authorList>
    </citation>
    <scope>NUCLEOTIDE SEQUENCE</scope>
    <source>
        <strain evidence="2">B10K-DU-029-61</strain>
        <tissue evidence="2">Blood</tissue>
    </source>
</reference>